<comment type="similarity">
    <text evidence="1">Belongs to the stealth family.</text>
</comment>
<dbReference type="PANTHER" id="PTHR24045">
    <property type="match status" value="1"/>
</dbReference>
<dbReference type="InterPro" id="IPR021520">
    <property type="entry name" value="Stealth_CR2"/>
</dbReference>
<dbReference type="EMBL" id="LT854259">
    <property type="protein sequence ID" value="SMR55406.1"/>
    <property type="molecule type" value="Genomic_DNA"/>
</dbReference>
<name>A0A2H1GPC2_ZYMTR</name>
<evidence type="ECO:0000256" key="1">
    <source>
        <dbReference type="ARBA" id="ARBA00007583"/>
    </source>
</evidence>
<evidence type="ECO:0000313" key="7">
    <source>
        <dbReference type="EMBL" id="SMR55406.1"/>
    </source>
</evidence>
<dbReference type="GO" id="GO:0046835">
    <property type="term" value="P:carbohydrate phosphorylation"/>
    <property type="evidence" value="ECO:0007669"/>
    <property type="project" value="TreeGrafter"/>
</dbReference>
<dbReference type="InterPro" id="IPR031358">
    <property type="entry name" value="Stealth_CR1"/>
</dbReference>
<dbReference type="GO" id="GO:0005794">
    <property type="term" value="C:Golgi apparatus"/>
    <property type="evidence" value="ECO:0007669"/>
    <property type="project" value="TreeGrafter"/>
</dbReference>
<evidence type="ECO:0000259" key="5">
    <source>
        <dbReference type="Pfam" id="PF17101"/>
    </source>
</evidence>
<feature type="domain" description="Stealth protein CR2 conserved region 2" evidence="4">
    <location>
        <begin position="291"/>
        <end position="406"/>
    </location>
</feature>
<accession>A0A2H1GPC2</accession>
<feature type="region of interest" description="Disordered" evidence="3">
    <location>
        <begin position="119"/>
        <end position="146"/>
    </location>
</feature>
<keyword evidence="2" id="KW-0808">Transferase</keyword>
<evidence type="ECO:0000256" key="3">
    <source>
        <dbReference type="SAM" id="MobiDB-lite"/>
    </source>
</evidence>
<sequence length="755" mass="85975">MSGWRHVREKLSSLIACSAAHDNLLSWQCVMCQMNGPTAKSLDPMRAAVKAWFGASDMQRACIRQKTAVEPPSVGDEAIVVSKSHKSPVGRPRFEYLFKQPMSCDPGSEVDDTLTHGWTSSSAHGRWTKRSWGSPQTPSEKSHIGHSQEILPTADEVDGTVLQPTNPDAFERTDLEKHPSWLHAPDTAAFPAFSKYAATVERAQSLPDLVYIPFEDAIRDDVLAGWEAEWVMNGTYDIEKWGLLPEPRIDFVYTWVNGSDAEFWYTKRPYELNSTLNDPEGAWIGKHGENRYRDWNELKYSVRSIEEYARFRNKIQVLVNSLNGTSDKGARKQIPMWLDTLKATDTFEVLTQEDFFEEDKQGCLPTFNSLTIENQIHNTDSGVDRLFALSDDMILGRPHAASDIYSPLFGPMLGFKTNAYNTMHRPNEADTKRFGEKPWLIYTSWLLNRRFGARKRKGQAHFGHSLSRALSREALSSFPGPNLQSACSRFRGDFGFQLYSWYAIFHYTIERHREALLWSYLLHRSDPDQDGFLSWDERQQIAKDLEEGLENEGKSSFRVRNFYHLPEILESAGLEPPKVNLDILWTSSDGPIMTKDADCFSFDMNECLAPGFSVKGSSYKMPMFSTSAIFDRVLRVQPECGDCLIKILLHRVSKGFEPLMPHRTKQPEAFDLVVKALMRYQYVVNDADGLFVMVTDAEQVENTLYKRLITKKKKVGQLCLNDDASSEDPQELGELRAAMNALFEGLLPRPSKFEK</sequence>
<organism evidence="7 8">
    <name type="scientific">Zymoseptoria tritici ST99CH_1E4</name>
    <dbReference type="NCBI Taxonomy" id="1276532"/>
    <lineage>
        <taxon>Eukaryota</taxon>
        <taxon>Fungi</taxon>
        <taxon>Dikarya</taxon>
        <taxon>Ascomycota</taxon>
        <taxon>Pezizomycotina</taxon>
        <taxon>Dothideomycetes</taxon>
        <taxon>Dothideomycetidae</taxon>
        <taxon>Mycosphaerellales</taxon>
        <taxon>Mycosphaerellaceae</taxon>
        <taxon>Zymoseptoria</taxon>
    </lineage>
</organism>
<gene>
    <name evidence="7" type="ORF">ZT1E4_G7753</name>
</gene>
<dbReference type="GO" id="GO:0003976">
    <property type="term" value="F:UDP-N-acetylglucosamine-lysosomal-enzyme N-acetylglucosaminephosphotransferase activity"/>
    <property type="evidence" value="ECO:0007669"/>
    <property type="project" value="TreeGrafter"/>
</dbReference>
<dbReference type="Pfam" id="PF17103">
    <property type="entry name" value="Stealth_CR4"/>
    <property type="match status" value="1"/>
</dbReference>
<feature type="domain" description="Stealth protein CR4 conserved region 4" evidence="6">
    <location>
        <begin position="711"/>
        <end position="755"/>
    </location>
</feature>
<evidence type="ECO:0000256" key="2">
    <source>
        <dbReference type="ARBA" id="ARBA00022679"/>
    </source>
</evidence>
<dbReference type="Pfam" id="PF17101">
    <property type="entry name" value="Stealth_CR1"/>
    <property type="match status" value="1"/>
</dbReference>
<dbReference type="InterPro" id="IPR047141">
    <property type="entry name" value="Stealth"/>
</dbReference>
<dbReference type="AlphaFoldDB" id="A0A2H1GPC2"/>
<dbReference type="PANTHER" id="PTHR24045:SF0">
    <property type="entry name" value="N-ACETYLGLUCOSAMINE-1-PHOSPHOTRANSFERASE SUBUNITS ALPHA_BETA"/>
    <property type="match status" value="1"/>
</dbReference>
<evidence type="ECO:0000313" key="8">
    <source>
        <dbReference type="Proteomes" id="UP000245764"/>
    </source>
</evidence>
<reference evidence="8" key="1">
    <citation type="submission" date="2017-05" db="EMBL/GenBank/DDBJ databases">
        <authorList>
            <person name="Song R."/>
            <person name="Chenine A.L."/>
            <person name="Ruprecht R.M."/>
        </authorList>
    </citation>
    <scope>NUCLEOTIDE SEQUENCE [LARGE SCALE GENOMIC DNA]</scope>
</reference>
<dbReference type="Proteomes" id="UP000245764">
    <property type="component" value="Chromosome 7"/>
</dbReference>
<protein>
    <submittedName>
        <fullName evidence="7">Uncharacterized protein</fullName>
    </submittedName>
</protein>
<evidence type="ECO:0000259" key="4">
    <source>
        <dbReference type="Pfam" id="PF11380"/>
    </source>
</evidence>
<proteinExistence type="inferred from homology"/>
<feature type="domain" description="Stealth protein CR1 conserved region 1" evidence="5">
    <location>
        <begin position="247"/>
        <end position="274"/>
    </location>
</feature>
<dbReference type="Pfam" id="PF11380">
    <property type="entry name" value="Stealth_CR2"/>
    <property type="match status" value="1"/>
</dbReference>
<dbReference type="InterPro" id="IPR031356">
    <property type="entry name" value="Stealth_CR4"/>
</dbReference>
<evidence type="ECO:0000259" key="6">
    <source>
        <dbReference type="Pfam" id="PF17103"/>
    </source>
</evidence>